<evidence type="ECO:0000313" key="3">
    <source>
        <dbReference type="Proteomes" id="UP000633814"/>
    </source>
</evidence>
<gene>
    <name evidence="2" type="ORF">JAO78_009065</name>
</gene>
<protein>
    <submittedName>
        <fullName evidence="2">Uncharacterized protein</fullName>
    </submittedName>
</protein>
<name>A0ABS8C3R7_9ALTE</name>
<keyword evidence="1" id="KW-0732">Signal</keyword>
<keyword evidence="3" id="KW-1185">Reference proteome</keyword>
<reference evidence="2 3" key="1">
    <citation type="submission" date="2021-10" db="EMBL/GenBank/DDBJ databases">
        <title>Alishewanella koreense sp. nov. isolated from seawater of southwestern coast in South Korea and the proposal for the reclassification of Rheinheimera perlucida and Rheinheimera tuosuensis as Arsukibacterium perlucida and Arsukibacterium tuosuensis.</title>
        <authorList>
            <person name="Kim K.H."/>
            <person name="Ruan W."/>
            <person name="Kim K.R."/>
            <person name="Baek J.H."/>
            <person name="Jeon C.O."/>
        </authorList>
    </citation>
    <scope>NUCLEOTIDE SEQUENCE [LARGE SCALE GENOMIC DNA]</scope>
    <source>
        <strain evidence="2 3">16-MA</strain>
    </source>
</reference>
<comment type="caution">
    <text evidence="2">The sequence shown here is derived from an EMBL/GenBank/DDBJ whole genome shotgun (WGS) entry which is preliminary data.</text>
</comment>
<evidence type="ECO:0000256" key="1">
    <source>
        <dbReference type="SAM" id="SignalP"/>
    </source>
</evidence>
<feature type="chain" id="PRO_5045325285" evidence="1">
    <location>
        <begin position="19"/>
        <end position="139"/>
    </location>
</feature>
<accession>A0ABS8C3R7</accession>
<feature type="signal peptide" evidence="1">
    <location>
        <begin position="1"/>
        <end position="18"/>
    </location>
</feature>
<sequence>MKTLLMFMILTGSYSLFAADKDQVLQIEAMPVAGSYCIVGIEPVGEDNCKENNGQRGQCEGIANCVCIKPDKHIEWQSADIKDYQIYFYGDSPFKPNCNLESNTQGKLKCRIKNDAVQHYDYGVKVAGCEDFDPRIIIK</sequence>
<organism evidence="2 3">
    <name type="scientific">Alishewanella maricola</name>
    <dbReference type="NCBI Taxonomy" id="2795740"/>
    <lineage>
        <taxon>Bacteria</taxon>
        <taxon>Pseudomonadati</taxon>
        <taxon>Pseudomonadota</taxon>
        <taxon>Gammaproteobacteria</taxon>
        <taxon>Alteromonadales</taxon>
        <taxon>Alteromonadaceae</taxon>
        <taxon>Alishewanella</taxon>
    </lineage>
</organism>
<proteinExistence type="predicted"/>
<dbReference type="RefSeq" id="WP_226751027.1">
    <property type="nucleotide sequence ID" value="NZ_JAEINI020000005.1"/>
</dbReference>
<dbReference type="EMBL" id="JAEINI020000005">
    <property type="protein sequence ID" value="MCB5226962.1"/>
    <property type="molecule type" value="Genomic_DNA"/>
</dbReference>
<dbReference type="Proteomes" id="UP000633814">
    <property type="component" value="Unassembled WGS sequence"/>
</dbReference>
<evidence type="ECO:0000313" key="2">
    <source>
        <dbReference type="EMBL" id="MCB5226962.1"/>
    </source>
</evidence>